<sequence length="80" mass="9323">MDTLDIFTIFETIVKGVKLVQKFYVMRDLSVGAVLESLEYVLDTRMESDKELKSLGHEFYRIDETIESDDVDFRCMASMD</sequence>
<protein>
    <submittedName>
        <fullName evidence="1">41279_t:CDS:1</fullName>
    </submittedName>
</protein>
<dbReference type="Proteomes" id="UP000789901">
    <property type="component" value="Unassembled WGS sequence"/>
</dbReference>
<evidence type="ECO:0000313" key="1">
    <source>
        <dbReference type="EMBL" id="CAG8471856.1"/>
    </source>
</evidence>
<proteinExistence type="predicted"/>
<dbReference type="EMBL" id="CAJVQB010000162">
    <property type="protein sequence ID" value="CAG8471856.1"/>
    <property type="molecule type" value="Genomic_DNA"/>
</dbReference>
<organism evidence="1 2">
    <name type="scientific">Gigaspora margarita</name>
    <dbReference type="NCBI Taxonomy" id="4874"/>
    <lineage>
        <taxon>Eukaryota</taxon>
        <taxon>Fungi</taxon>
        <taxon>Fungi incertae sedis</taxon>
        <taxon>Mucoromycota</taxon>
        <taxon>Glomeromycotina</taxon>
        <taxon>Glomeromycetes</taxon>
        <taxon>Diversisporales</taxon>
        <taxon>Gigasporaceae</taxon>
        <taxon>Gigaspora</taxon>
    </lineage>
</organism>
<accession>A0ABM8VXK3</accession>
<keyword evidence="2" id="KW-1185">Reference proteome</keyword>
<reference evidence="1 2" key="1">
    <citation type="submission" date="2021-06" db="EMBL/GenBank/DDBJ databases">
        <authorList>
            <person name="Kallberg Y."/>
            <person name="Tangrot J."/>
            <person name="Rosling A."/>
        </authorList>
    </citation>
    <scope>NUCLEOTIDE SEQUENCE [LARGE SCALE GENOMIC DNA]</scope>
    <source>
        <strain evidence="1 2">120-4 pot B 10/14</strain>
    </source>
</reference>
<gene>
    <name evidence="1" type="ORF">GMARGA_LOCUS815</name>
</gene>
<name>A0ABM8VXK3_GIGMA</name>
<evidence type="ECO:0000313" key="2">
    <source>
        <dbReference type="Proteomes" id="UP000789901"/>
    </source>
</evidence>
<comment type="caution">
    <text evidence="1">The sequence shown here is derived from an EMBL/GenBank/DDBJ whole genome shotgun (WGS) entry which is preliminary data.</text>
</comment>